<evidence type="ECO:0000313" key="11">
    <source>
        <dbReference type="EMBL" id="KAK8935335.1"/>
    </source>
</evidence>
<proteinExistence type="predicted"/>
<evidence type="ECO:0000256" key="7">
    <source>
        <dbReference type="ARBA" id="ARBA00023136"/>
    </source>
</evidence>
<feature type="chain" id="PRO_5042836491" evidence="8">
    <location>
        <begin position="22"/>
        <end position="538"/>
    </location>
</feature>
<dbReference type="PANTHER" id="PTHR45631">
    <property type="entry name" value="OS07G0107800 PROTEIN-RELATED"/>
    <property type="match status" value="1"/>
</dbReference>
<dbReference type="Pfam" id="PF08263">
    <property type="entry name" value="LRRNT_2"/>
    <property type="match status" value="1"/>
</dbReference>
<sequence length="538" mass="59443">MSSCPLLLFAFIFSLFSSTQSQNPRIRGLLLNCGAAAPTDALGGLLWLPDFAFISTGESRSISFPGLLPTLSTLRSFPGAGHPRRKFCYIIPTFRGSRYLVRTTYFYGGINGPGDPPVFDQIVDGTFWTVVNTTADYVARSASSYEGVFLARGTKMRVCLAGNDYTDSNPFMNTLEMIVLEDSVYNSTDFRKKALGLIMRSRFGYDGPIVRYPDDRYDRYWQPFVGNGPVIRSPQIVSVSGLWDLPPANVFNTALTSDGDNSMELQWPPISLPTSSYYVALYFADMSKGNSRTFDVFINGYIFYHNLEVTSSGLVVFSNNWNLSGITRITLQSEFGPPPIICAGEVFGIMTFKGITATRDVIALESLKKSINKVPLNWDGDPCLPHEYAWFGITCSNGSQIRVVSLNLSNMGLSGLLPPSIANLTALTDISFAHNNLSGHVPNLGRLRRLERLHLQDNHFDGNIPPSLGNLTSLRELFLQNNNLTGPIPSALLNKPGLNLGLLDLVLGSYLGITSHLLPRWDNKCLQYHCSRTFLADE</sequence>
<dbReference type="GO" id="GO:0016020">
    <property type="term" value="C:membrane"/>
    <property type="evidence" value="ECO:0007669"/>
    <property type="project" value="UniProtKB-SubCell"/>
</dbReference>
<keyword evidence="6" id="KW-1133">Transmembrane helix</keyword>
<keyword evidence="5" id="KW-0677">Repeat</keyword>
<dbReference type="InterPro" id="IPR013210">
    <property type="entry name" value="LRR_N_plant-typ"/>
</dbReference>
<dbReference type="GO" id="GO:0016301">
    <property type="term" value="F:kinase activity"/>
    <property type="evidence" value="ECO:0007669"/>
    <property type="project" value="UniProtKB-KW"/>
</dbReference>
<evidence type="ECO:0000259" key="9">
    <source>
        <dbReference type="Pfam" id="PF08263"/>
    </source>
</evidence>
<dbReference type="PANTHER" id="PTHR45631:SF3">
    <property type="entry name" value="OS05G0393100 PROTEIN"/>
    <property type="match status" value="1"/>
</dbReference>
<evidence type="ECO:0000256" key="1">
    <source>
        <dbReference type="ARBA" id="ARBA00004167"/>
    </source>
</evidence>
<dbReference type="InterPro" id="IPR024788">
    <property type="entry name" value="Malectin-like_Carb-bd_dom"/>
</dbReference>
<dbReference type="InterPro" id="IPR032675">
    <property type="entry name" value="LRR_dom_sf"/>
</dbReference>
<feature type="signal peptide" evidence="8">
    <location>
        <begin position="1"/>
        <end position="21"/>
    </location>
</feature>
<accession>A0AAP0BCM9</accession>
<dbReference type="Gene3D" id="3.80.10.10">
    <property type="entry name" value="Ribonuclease Inhibitor"/>
    <property type="match status" value="1"/>
</dbReference>
<keyword evidence="7" id="KW-0472">Membrane</keyword>
<name>A0AAP0BCM9_9ASPA</name>
<dbReference type="SUPFAM" id="SSF52058">
    <property type="entry name" value="L domain-like"/>
    <property type="match status" value="1"/>
</dbReference>
<dbReference type="Pfam" id="PF12819">
    <property type="entry name" value="Malectin_like"/>
    <property type="match status" value="1"/>
</dbReference>
<keyword evidence="2" id="KW-0433">Leucine-rich repeat</keyword>
<keyword evidence="3" id="KW-0812">Transmembrane</keyword>
<evidence type="ECO:0000256" key="8">
    <source>
        <dbReference type="SAM" id="SignalP"/>
    </source>
</evidence>
<evidence type="ECO:0000256" key="4">
    <source>
        <dbReference type="ARBA" id="ARBA00022729"/>
    </source>
</evidence>
<dbReference type="Gene3D" id="2.60.120.430">
    <property type="entry name" value="Galactose-binding lectin"/>
    <property type="match status" value="1"/>
</dbReference>
<gene>
    <name evidence="11" type="primary">PAM74</name>
    <name evidence="11" type="ORF">KSP39_PZI014004</name>
</gene>
<evidence type="ECO:0000256" key="2">
    <source>
        <dbReference type="ARBA" id="ARBA00022614"/>
    </source>
</evidence>
<dbReference type="InterPro" id="IPR001611">
    <property type="entry name" value="Leu-rich_rpt"/>
</dbReference>
<keyword evidence="4 8" id="KW-0732">Signal</keyword>
<dbReference type="Proteomes" id="UP001418222">
    <property type="component" value="Unassembled WGS sequence"/>
</dbReference>
<reference evidence="11 12" key="1">
    <citation type="journal article" date="2022" name="Nat. Plants">
        <title>Genomes of leafy and leafless Platanthera orchids illuminate the evolution of mycoheterotrophy.</title>
        <authorList>
            <person name="Li M.H."/>
            <person name="Liu K.W."/>
            <person name="Li Z."/>
            <person name="Lu H.C."/>
            <person name="Ye Q.L."/>
            <person name="Zhang D."/>
            <person name="Wang J.Y."/>
            <person name="Li Y.F."/>
            <person name="Zhong Z.M."/>
            <person name="Liu X."/>
            <person name="Yu X."/>
            <person name="Liu D.K."/>
            <person name="Tu X.D."/>
            <person name="Liu B."/>
            <person name="Hao Y."/>
            <person name="Liao X.Y."/>
            <person name="Jiang Y.T."/>
            <person name="Sun W.H."/>
            <person name="Chen J."/>
            <person name="Chen Y.Q."/>
            <person name="Ai Y."/>
            <person name="Zhai J.W."/>
            <person name="Wu S.S."/>
            <person name="Zhou Z."/>
            <person name="Hsiao Y.Y."/>
            <person name="Wu W.L."/>
            <person name="Chen Y.Y."/>
            <person name="Lin Y.F."/>
            <person name="Hsu J.L."/>
            <person name="Li C.Y."/>
            <person name="Wang Z.W."/>
            <person name="Zhao X."/>
            <person name="Zhong W.Y."/>
            <person name="Ma X.K."/>
            <person name="Ma L."/>
            <person name="Huang J."/>
            <person name="Chen G.Z."/>
            <person name="Huang M.Z."/>
            <person name="Huang L."/>
            <person name="Peng D.H."/>
            <person name="Luo Y.B."/>
            <person name="Zou S.Q."/>
            <person name="Chen S.P."/>
            <person name="Lan S."/>
            <person name="Tsai W.C."/>
            <person name="Van de Peer Y."/>
            <person name="Liu Z.J."/>
        </authorList>
    </citation>
    <scope>NUCLEOTIDE SEQUENCE [LARGE SCALE GENOMIC DNA]</scope>
    <source>
        <strain evidence="11">Lor287</strain>
    </source>
</reference>
<keyword evidence="11" id="KW-0808">Transferase</keyword>
<feature type="domain" description="Malectin-like" evidence="10">
    <location>
        <begin position="31"/>
        <end position="348"/>
    </location>
</feature>
<dbReference type="EMBL" id="JBBWWQ010000011">
    <property type="protein sequence ID" value="KAK8935335.1"/>
    <property type="molecule type" value="Genomic_DNA"/>
</dbReference>
<evidence type="ECO:0000259" key="10">
    <source>
        <dbReference type="Pfam" id="PF12819"/>
    </source>
</evidence>
<keyword evidence="11" id="KW-0418">Kinase</keyword>
<evidence type="ECO:0000313" key="12">
    <source>
        <dbReference type="Proteomes" id="UP001418222"/>
    </source>
</evidence>
<feature type="domain" description="Leucine-rich repeat-containing N-terminal plant-type" evidence="9">
    <location>
        <begin position="359"/>
        <end position="396"/>
    </location>
</feature>
<evidence type="ECO:0000256" key="5">
    <source>
        <dbReference type="ARBA" id="ARBA00022737"/>
    </source>
</evidence>
<comment type="caution">
    <text evidence="11">The sequence shown here is derived from an EMBL/GenBank/DDBJ whole genome shotgun (WGS) entry which is preliminary data.</text>
</comment>
<dbReference type="AlphaFoldDB" id="A0AAP0BCM9"/>
<organism evidence="11 12">
    <name type="scientific">Platanthera zijinensis</name>
    <dbReference type="NCBI Taxonomy" id="2320716"/>
    <lineage>
        <taxon>Eukaryota</taxon>
        <taxon>Viridiplantae</taxon>
        <taxon>Streptophyta</taxon>
        <taxon>Embryophyta</taxon>
        <taxon>Tracheophyta</taxon>
        <taxon>Spermatophyta</taxon>
        <taxon>Magnoliopsida</taxon>
        <taxon>Liliopsida</taxon>
        <taxon>Asparagales</taxon>
        <taxon>Orchidaceae</taxon>
        <taxon>Orchidoideae</taxon>
        <taxon>Orchideae</taxon>
        <taxon>Orchidinae</taxon>
        <taxon>Platanthera</taxon>
    </lineage>
</organism>
<dbReference type="Pfam" id="PF00560">
    <property type="entry name" value="LRR_1"/>
    <property type="match status" value="3"/>
</dbReference>
<keyword evidence="11" id="KW-0675">Receptor</keyword>
<evidence type="ECO:0000256" key="6">
    <source>
        <dbReference type="ARBA" id="ARBA00022989"/>
    </source>
</evidence>
<evidence type="ECO:0000256" key="3">
    <source>
        <dbReference type="ARBA" id="ARBA00022692"/>
    </source>
</evidence>
<dbReference type="FunFam" id="3.80.10.10:FF:000129">
    <property type="entry name" value="Leucine-rich repeat receptor-like kinase"/>
    <property type="match status" value="1"/>
</dbReference>
<protein>
    <submittedName>
        <fullName evidence="11">LRR receptor-like serine/threonine-protein kinase PAM74</fullName>
    </submittedName>
</protein>
<comment type="subcellular location">
    <subcellularLocation>
        <location evidence="1">Membrane</location>
        <topology evidence="1">Single-pass membrane protein</topology>
    </subcellularLocation>
</comment>
<keyword evidence="12" id="KW-1185">Reference proteome</keyword>